<dbReference type="SUPFAM" id="SSF47616">
    <property type="entry name" value="GST C-terminal domain-like"/>
    <property type="match status" value="1"/>
</dbReference>
<proteinExistence type="predicted"/>
<dbReference type="InterPro" id="IPR036249">
    <property type="entry name" value="Thioredoxin-like_sf"/>
</dbReference>
<dbReference type="InterPro" id="IPR010987">
    <property type="entry name" value="Glutathione-S-Trfase_C-like"/>
</dbReference>
<dbReference type="OrthoDB" id="9794721at2"/>
<dbReference type="CDD" id="cd00570">
    <property type="entry name" value="GST_N_family"/>
    <property type="match status" value="1"/>
</dbReference>
<evidence type="ECO:0000313" key="5">
    <source>
        <dbReference type="Proteomes" id="UP000199647"/>
    </source>
</evidence>
<dbReference type="Pfam" id="PF00043">
    <property type="entry name" value="GST_C"/>
    <property type="match status" value="1"/>
</dbReference>
<evidence type="ECO:0000256" key="1">
    <source>
        <dbReference type="ARBA" id="ARBA00011738"/>
    </source>
</evidence>
<comment type="subunit">
    <text evidence="1">Homodimer.</text>
</comment>
<evidence type="ECO:0000259" key="3">
    <source>
        <dbReference type="PROSITE" id="PS50405"/>
    </source>
</evidence>
<dbReference type="PROSITE" id="PS50404">
    <property type="entry name" value="GST_NTER"/>
    <property type="match status" value="1"/>
</dbReference>
<evidence type="ECO:0000259" key="2">
    <source>
        <dbReference type="PROSITE" id="PS50404"/>
    </source>
</evidence>
<dbReference type="EMBL" id="FOFG01000006">
    <property type="protein sequence ID" value="SEQ63147.1"/>
    <property type="molecule type" value="Genomic_DNA"/>
</dbReference>
<dbReference type="InterPro" id="IPR004045">
    <property type="entry name" value="Glutathione_S-Trfase_N"/>
</dbReference>
<dbReference type="Gene3D" id="3.40.30.10">
    <property type="entry name" value="Glutaredoxin"/>
    <property type="match status" value="1"/>
</dbReference>
<accession>A0A1H9HLG4</accession>
<dbReference type="PANTHER" id="PTHR43969">
    <property type="entry name" value="GLUTATHIONE S TRANSFERASE D10, ISOFORM A-RELATED"/>
    <property type="match status" value="1"/>
</dbReference>
<dbReference type="GO" id="GO:0004364">
    <property type="term" value="F:glutathione transferase activity"/>
    <property type="evidence" value="ECO:0007669"/>
    <property type="project" value="TreeGrafter"/>
</dbReference>
<dbReference type="PANTHER" id="PTHR43969:SF9">
    <property type="entry name" value="GLUTATHIONE S TRANSFERASE D10, ISOFORM A-RELATED"/>
    <property type="match status" value="1"/>
</dbReference>
<dbReference type="RefSeq" id="WP_092496446.1">
    <property type="nucleotide sequence ID" value="NZ_FOFG01000006.1"/>
</dbReference>
<dbReference type="CDD" id="cd00299">
    <property type="entry name" value="GST_C_family"/>
    <property type="match status" value="1"/>
</dbReference>
<dbReference type="SUPFAM" id="SSF52833">
    <property type="entry name" value="Thioredoxin-like"/>
    <property type="match status" value="1"/>
</dbReference>
<dbReference type="InterPro" id="IPR004046">
    <property type="entry name" value="GST_C"/>
</dbReference>
<organism evidence="4 5">
    <name type="scientific">Faunimonas pinastri</name>
    <dbReference type="NCBI Taxonomy" id="1855383"/>
    <lineage>
        <taxon>Bacteria</taxon>
        <taxon>Pseudomonadati</taxon>
        <taxon>Pseudomonadota</taxon>
        <taxon>Alphaproteobacteria</taxon>
        <taxon>Hyphomicrobiales</taxon>
        <taxon>Afifellaceae</taxon>
        <taxon>Faunimonas</taxon>
    </lineage>
</organism>
<keyword evidence="4" id="KW-0808">Transferase</keyword>
<dbReference type="Proteomes" id="UP000199647">
    <property type="component" value="Unassembled WGS sequence"/>
</dbReference>
<dbReference type="PROSITE" id="PS50405">
    <property type="entry name" value="GST_CTER"/>
    <property type="match status" value="1"/>
</dbReference>
<sequence length="231" mass="26615">MITLVHYPLSVASRFTRLILGECEIVPELVEEKFWERREEFLMLNPAGTLPVLFENEGAPICGAWAVSEYLDETHGFALAERRLLPPNAEQRGEIRRLTEWFLVKFEEDVTGYIVEEKVVKRQRARSNNGSSAPDSRLLRAARLNIRTHLAYIDHILEQRNWLAGDRISYADLAAAAALSVADYLNEVPWEEAGEAKVWYMRLKSRPTFRPLLADQLFGMRPPEHYADLDF</sequence>
<protein>
    <submittedName>
        <fullName evidence="4">Glutathione S-transferase</fullName>
    </submittedName>
</protein>
<evidence type="ECO:0000313" key="4">
    <source>
        <dbReference type="EMBL" id="SEQ63147.1"/>
    </source>
</evidence>
<dbReference type="STRING" id="1855383.SAMN05216548_10678"/>
<keyword evidence="5" id="KW-1185">Reference proteome</keyword>
<reference evidence="4 5" key="1">
    <citation type="submission" date="2016-10" db="EMBL/GenBank/DDBJ databases">
        <authorList>
            <person name="de Groot N.N."/>
        </authorList>
    </citation>
    <scope>NUCLEOTIDE SEQUENCE [LARGE SCALE GENOMIC DNA]</scope>
    <source>
        <strain evidence="4 5">A52C2</strain>
    </source>
</reference>
<gene>
    <name evidence="4" type="ORF">SAMN05216548_10678</name>
</gene>
<dbReference type="Pfam" id="PF13409">
    <property type="entry name" value="GST_N_2"/>
    <property type="match status" value="1"/>
</dbReference>
<dbReference type="AlphaFoldDB" id="A0A1H9HLG4"/>
<dbReference type="InterPro" id="IPR036282">
    <property type="entry name" value="Glutathione-S-Trfase_C_sf"/>
</dbReference>
<name>A0A1H9HLG4_9HYPH</name>
<dbReference type="GO" id="GO:0006749">
    <property type="term" value="P:glutathione metabolic process"/>
    <property type="evidence" value="ECO:0007669"/>
    <property type="project" value="TreeGrafter"/>
</dbReference>
<dbReference type="Gene3D" id="1.20.1050.10">
    <property type="match status" value="1"/>
</dbReference>
<feature type="domain" description="GST N-terminal" evidence="2">
    <location>
        <begin position="1"/>
        <end position="79"/>
    </location>
</feature>
<feature type="domain" description="GST C-terminal" evidence="3">
    <location>
        <begin position="88"/>
        <end position="223"/>
    </location>
</feature>